<dbReference type="RefSeq" id="XP_041161564.1">
    <property type="nucleotide sequence ID" value="XM_041297741.1"/>
</dbReference>
<accession>A0A9P7AU24</accession>
<dbReference type="GeneID" id="64591505"/>
<dbReference type="InterPro" id="IPR009057">
    <property type="entry name" value="Homeodomain-like_sf"/>
</dbReference>
<reference evidence="1" key="1">
    <citation type="journal article" date="2020" name="New Phytol.">
        <title>Comparative genomics reveals dynamic genome evolution in host specialist ectomycorrhizal fungi.</title>
        <authorList>
            <person name="Lofgren L.A."/>
            <person name="Nguyen N.H."/>
            <person name="Vilgalys R."/>
            <person name="Ruytinx J."/>
            <person name="Liao H.L."/>
            <person name="Branco S."/>
            <person name="Kuo A."/>
            <person name="LaButti K."/>
            <person name="Lipzen A."/>
            <person name="Andreopoulos W."/>
            <person name="Pangilinan J."/>
            <person name="Riley R."/>
            <person name="Hundley H."/>
            <person name="Na H."/>
            <person name="Barry K."/>
            <person name="Grigoriev I.V."/>
            <person name="Stajich J.E."/>
            <person name="Kennedy P.G."/>
        </authorList>
    </citation>
    <scope>NUCLEOTIDE SEQUENCE</scope>
    <source>
        <strain evidence="1">S12</strain>
    </source>
</reference>
<dbReference type="EMBL" id="JABBWE010000021">
    <property type="protein sequence ID" value="KAG1795810.1"/>
    <property type="molecule type" value="Genomic_DNA"/>
</dbReference>
<sequence length="123" mass="14030">MPGYSTPTTKARICRDKAAGLHEAEIAEKFGLHRTTVLHIVKQYAQTEDYYDIKAKPGRPCKFTPHDVRVAVRALARTEAHDVADLQKEYFPEINPQTIRTRLKTCGLNAYIRRTKPLLTEAH</sequence>
<keyword evidence="2" id="KW-1185">Reference proteome</keyword>
<organism evidence="1 2">
    <name type="scientific">Suillus plorans</name>
    <dbReference type="NCBI Taxonomy" id="116603"/>
    <lineage>
        <taxon>Eukaryota</taxon>
        <taxon>Fungi</taxon>
        <taxon>Dikarya</taxon>
        <taxon>Basidiomycota</taxon>
        <taxon>Agaricomycotina</taxon>
        <taxon>Agaricomycetes</taxon>
        <taxon>Agaricomycetidae</taxon>
        <taxon>Boletales</taxon>
        <taxon>Suillineae</taxon>
        <taxon>Suillaceae</taxon>
        <taxon>Suillus</taxon>
    </lineage>
</organism>
<name>A0A9P7AU24_9AGAM</name>
<gene>
    <name evidence="1" type="ORF">HD556DRAFT_1235355</name>
</gene>
<evidence type="ECO:0008006" key="3">
    <source>
        <dbReference type="Google" id="ProtNLM"/>
    </source>
</evidence>
<dbReference type="SUPFAM" id="SSF46689">
    <property type="entry name" value="Homeodomain-like"/>
    <property type="match status" value="1"/>
</dbReference>
<dbReference type="OrthoDB" id="3226274at2759"/>
<evidence type="ECO:0000313" key="1">
    <source>
        <dbReference type="EMBL" id="KAG1795810.1"/>
    </source>
</evidence>
<protein>
    <recommendedName>
        <fullName evidence="3">Transposase</fullName>
    </recommendedName>
</protein>
<dbReference type="AlphaFoldDB" id="A0A9P7AU24"/>
<evidence type="ECO:0000313" key="2">
    <source>
        <dbReference type="Proteomes" id="UP000719766"/>
    </source>
</evidence>
<feature type="non-terminal residue" evidence="1">
    <location>
        <position position="123"/>
    </location>
</feature>
<dbReference type="Proteomes" id="UP000719766">
    <property type="component" value="Unassembled WGS sequence"/>
</dbReference>
<comment type="caution">
    <text evidence="1">The sequence shown here is derived from an EMBL/GenBank/DDBJ whole genome shotgun (WGS) entry which is preliminary data.</text>
</comment>
<proteinExistence type="predicted"/>